<evidence type="ECO:0000259" key="2">
    <source>
        <dbReference type="PROSITE" id="PS51205"/>
    </source>
</evidence>
<dbReference type="GO" id="GO:0005085">
    <property type="term" value="F:guanyl-nucleotide exchange factor activity"/>
    <property type="evidence" value="ECO:0007669"/>
    <property type="project" value="InterPro"/>
</dbReference>
<dbReference type="EMBL" id="WNYA01000007">
    <property type="protein sequence ID" value="KAG8563007.1"/>
    <property type="molecule type" value="Genomic_DNA"/>
</dbReference>
<dbReference type="GO" id="GO:0031267">
    <property type="term" value="F:small GTPase binding"/>
    <property type="evidence" value="ECO:0007669"/>
    <property type="project" value="TreeGrafter"/>
</dbReference>
<evidence type="ECO:0000256" key="1">
    <source>
        <dbReference type="SAM" id="MobiDB-lite"/>
    </source>
</evidence>
<dbReference type="InterPro" id="IPR045046">
    <property type="entry name" value="Vps9-like"/>
</dbReference>
<comment type="caution">
    <text evidence="3">The sequence shown here is derived from an EMBL/GenBank/DDBJ whole genome shotgun (WGS) entry which is preliminary data.</text>
</comment>
<dbReference type="InterPro" id="IPR036181">
    <property type="entry name" value="MIT_dom_sf"/>
</dbReference>
<gene>
    <name evidence="3" type="ORF">GDO81_015895</name>
</gene>
<dbReference type="InterPro" id="IPR037191">
    <property type="entry name" value="VPS9_dom_sf"/>
</dbReference>
<accession>A0AAV7AP58</accession>
<reference evidence="3" key="1">
    <citation type="thesis" date="2020" institute="ProQuest LLC" country="789 East Eisenhower Parkway, Ann Arbor, MI, USA">
        <title>Comparative Genomics and Chromosome Evolution.</title>
        <authorList>
            <person name="Mudd A.B."/>
        </authorList>
    </citation>
    <scope>NUCLEOTIDE SEQUENCE</scope>
    <source>
        <strain evidence="3">237g6f4</strain>
        <tissue evidence="3">Blood</tissue>
    </source>
</reference>
<dbReference type="Pfam" id="PF02204">
    <property type="entry name" value="VPS9"/>
    <property type="match status" value="1"/>
</dbReference>
<feature type="compositionally biased region" description="Polar residues" evidence="1">
    <location>
        <begin position="99"/>
        <end position="112"/>
    </location>
</feature>
<dbReference type="InterPro" id="IPR003123">
    <property type="entry name" value="VPS9"/>
</dbReference>
<dbReference type="GO" id="GO:0030139">
    <property type="term" value="C:endocytic vesicle"/>
    <property type="evidence" value="ECO:0007669"/>
    <property type="project" value="TreeGrafter"/>
</dbReference>
<dbReference type="PROSITE" id="PS51205">
    <property type="entry name" value="VPS9"/>
    <property type="match status" value="1"/>
</dbReference>
<name>A0AAV7AP58_ENGPU</name>
<dbReference type="Gene3D" id="1.20.58.80">
    <property type="entry name" value="Phosphotransferase system, lactose/cellobiose-type IIA subunit"/>
    <property type="match status" value="1"/>
</dbReference>
<proteinExistence type="predicted"/>
<protein>
    <recommendedName>
        <fullName evidence="2">VPS9 domain-containing protein</fullName>
    </recommendedName>
</protein>
<dbReference type="PANTHER" id="PTHR23101:SF98">
    <property type="entry name" value="VPS9 DOMAIN-CONTAINING PROTEIN 1"/>
    <property type="match status" value="1"/>
</dbReference>
<dbReference type="AlphaFoldDB" id="A0AAV7AP58"/>
<dbReference type="PANTHER" id="PTHR23101">
    <property type="entry name" value="RAB GDP/GTP EXCHANGE FACTOR"/>
    <property type="match status" value="1"/>
</dbReference>
<keyword evidence="4" id="KW-1185">Reference proteome</keyword>
<dbReference type="GO" id="GO:0005829">
    <property type="term" value="C:cytosol"/>
    <property type="evidence" value="ECO:0007669"/>
    <property type="project" value="TreeGrafter"/>
</dbReference>
<dbReference type="GO" id="GO:0016192">
    <property type="term" value="P:vesicle-mediated transport"/>
    <property type="evidence" value="ECO:0007669"/>
    <property type="project" value="InterPro"/>
</dbReference>
<dbReference type="Proteomes" id="UP000824782">
    <property type="component" value="Unassembled WGS sequence"/>
</dbReference>
<dbReference type="Gene3D" id="1.20.1050.80">
    <property type="entry name" value="VPS9 domain"/>
    <property type="match status" value="1"/>
</dbReference>
<dbReference type="SUPFAM" id="SSF116846">
    <property type="entry name" value="MIT domain"/>
    <property type="match status" value="1"/>
</dbReference>
<evidence type="ECO:0000313" key="3">
    <source>
        <dbReference type="EMBL" id="KAG8563006.1"/>
    </source>
</evidence>
<evidence type="ECO:0000313" key="4">
    <source>
        <dbReference type="Proteomes" id="UP000824782"/>
    </source>
</evidence>
<dbReference type="EMBL" id="WNYA01000007">
    <property type="protein sequence ID" value="KAG8563006.1"/>
    <property type="molecule type" value="Genomic_DNA"/>
</dbReference>
<dbReference type="SUPFAM" id="SSF109993">
    <property type="entry name" value="VPS9 domain"/>
    <property type="match status" value="1"/>
</dbReference>
<sequence>MVVLSDMASSAGEGALKPLQRAMQLANRAIQLDTGNRHRDAYVEYLKSVNFISQILSEEAEQKPVNEGLSTDSQRMLKLAEQCLERARTTADKLGKPDVNSQSPEIPNSSPAVKTCSASISASMMSQISVSHQYGHRRACSDEVQKLSTFPTPEVFQMLRAAEIQGYKKELTPLEEASIQNQKLQAAYEVRLARLNPRQAAQKTSLTLSLQRQMMENLVIAKAREETLQRKAEERRLRLQEESNRRFSKNKQMTPAEEEQKALYTAVLEYEQDYEWPKVYTEKIKSSPTDQVLVSSYVCQILSTSEHPIAKLIIHLQCQIYNRLYPVISKDTTQETLTSNLFRHSLPLDTDPLSALNTSQIRSSKSLHCISGPPRPSIQHSRSIGEGLESWENPRCTQQSKQEMENSFEDLESLLSPTSLTMPAALQRLTVAQHLHVVVKEIHNARDRLLSSTMLSLNLPSSPQVKEACLECLEDSLFPPLWPALLALYRQVLFSREETLLQVMDLYSTSAPSVVGVPKKLYPEDIKEPYKAAVEDLQHLPHHRTPQRKLECIVKTLRVICECTEEYCPNPGTAAIGADDLLPILAFVVLKSHMCHLLSECSALEEFIHEGYLIGEEGYCLTSLQSALAYLETLPVPPSPPHV</sequence>
<feature type="region of interest" description="Disordered" evidence="1">
    <location>
        <begin position="91"/>
        <end position="113"/>
    </location>
</feature>
<dbReference type="SMART" id="SM00167">
    <property type="entry name" value="VPS9"/>
    <property type="match status" value="1"/>
</dbReference>
<organism evidence="3 4">
    <name type="scientific">Engystomops pustulosus</name>
    <name type="common">Tungara frog</name>
    <name type="synonym">Physalaemus pustulosus</name>
    <dbReference type="NCBI Taxonomy" id="76066"/>
    <lineage>
        <taxon>Eukaryota</taxon>
        <taxon>Metazoa</taxon>
        <taxon>Chordata</taxon>
        <taxon>Craniata</taxon>
        <taxon>Vertebrata</taxon>
        <taxon>Euteleostomi</taxon>
        <taxon>Amphibia</taxon>
        <taxon>Batrachia</taxon>
        <taxon>Anura</taxon>
        <taxon>Neobatrachia</taxon>
        <taxon>Hyloidea</taxon>
        <taxon>Leptodactylidae</taxon>
        <taxon>Leiuperinae</taxon>
        <taxon>Engystomops</taxon>
    </lineage>
</organism>
<feature type="domain" description="VPS9" evidence="2">
    <location>
        <begin position="494"/>
        <end position="640"/>
    </location>
</feature>